<accession>A0A7X3K0D9</accession>
<feature type="transmembrane region" description="Helical" evidence="2">
    <location>
        <begin position="97"/>
        <end position="130"/>
    </location>
</feature>
<feature type="region of interest" description="Disordered" evidence="1">
    <location>
        <begin position="1"/>
        <end position="83"/>
    </location>
</feature>
<keyword evidence="4" id="KW-1185">Reference proteome</keyword>
<dbReference type="EMBL" id="RHLK01000008">
    <property type="protein sequence ID" value="MVP00846.1"/>
    <property type="molecule type" value="Genomic_DNA"/>
</dbReference>
<keyword evidence="2" id="KW-1133">Transmembrane helix</keyword>
<organism evidence="3 4">
    <name type="scientific">Paenibacillus lutrae</name>
    <dbReference type="NCBI Taxonomy" id="2078573"/>
    <lineage>
        <taxon>Bacteria</taxon>
        <taxon>Bacillati</taxon>
        <taxon>Bacillota</taxon>
        <taxon>Bacilli</taxon>
        <taxon>Bacillales</taxon>
        <taxon>Paenibacillaceae</taxon>
        <taxon>Paenibacillus</taxon>
    </lineage>
</organism>
<dbReference type="AlphaFoldDB" id="A0A7X3K0D9"/>
<sequence>MEQDDKKEASPHHQQETSSHSGERQRAATVNQPRSGELGYPSSLTGTRSEPLEDEEPGLPVSPGISGISARPDVTGTSARLESPVPAARPSRFSSVFAFISGLLACLFSLLLVTIPLGLLFGFAALISGFIAWRRYRRTSGLVLSLFSFLIAAVWIAGFVVPLAADPTIRVHIPYL</sequence>
<dbReference type="OrthoDB" id="9917454at2"/>
<evidence type="ECO:0008006" key="5">
    <source>
        <dbReference type="Google" id="ProtNLM"/>
    </source>
</evidence>
<dbReference type="Proteomes" id="UP000490800">
    <property type="component" value="Unassembled WGS sequence"/>
</dbReference>
<keyword evidence="2" id="KW-0472">Membrane</keyword>
<name>A0A7X3K0D9_9BACL</name>
<gene>
    <name evidence="3" type="ORF">EDM21_15150</name>
</gene>
<evidence type="ECO:0000313" key="3">
    <source>
        <dbReference type="EMBL" id="MVP00846.1"/>
    </source>
</evidence>
<feature type="compositionally biased region" description="Basic and acidic residues" evidence="1">
    <location>
        <begin position="1"/>
        <end position="26"/>
    </location>
</feature>
<evidence type="ECO:0000313" key="4">
    <source>
        <dbReference type="Proteomes" id="UP000490800"/>
    </source>
</evidence>
<feature type="transmembrane region" description="Helical" evidence="2">
    <location>
        <begin position="142"/>
        <end position="165"/>
    </location>
</feature>
<protein>
    <recommendedName>
        <fullName evidence="5">DUF4190 domain-containing protein</fullName>
    </recommendedName>
</protein>
<proteinExistence type="predicted"/>
<evidence type="ECO:0000256" key="1">
    <source>
        <dbReference type="SAM" id="MobiDB-lite"/>
    </source>
</evidence>
<reference evidence="3 4" key="1">
    <citation type="journal article" date="2019" name="Microorganisms">
        <title>Paenibacillus lutrae sp. nov., A Chitinolytic Species Isolated from A River Otter in Castril Natural Park, Granada, Spain.</title>
        <authorList>
            <person name="Rodriguez M."/>
            <person name="Reina J.C."/>
            <person name="Bejar V."/>
            <person name="Llamas I."/>
        </authorList>
    </citation>
    <scope>NUCLEOTIDE SEQUENCE [LARGE SCALE GENOMIC DNA]</scope>
    <source>
        <strain evidence="3 4">N10</strain>
    </source>
</reference>
<dbReference type="RefSeq" id="WP_157336707.1">
    <property type="nucleotide sequence ID" value="NZ_RHLK01000008.1"/>
</dbReference>
<evidence type="ECO:0000256" key="2">
    <source>
        <dbReference type="SAM" id="Phobius"/>
    </source>
</evidence>
<keyword evidence="2" id="KW-0812">Transmembrane</keyword>
<comment type="caution">
    <text evidence="3">The sequence shown here is derived from an EMBL/GenBank/DDBJ whole genome shotgun (WGS) entry which is preliminary data.</text>
</comment>